<dbReference type="InterPro" id="IPR028932">
    <property type="entry name" value="TerB-C"/>
</dbReference>
<protein>
    <recommendedName>
        <fullName evidence="2">TerB-C domain-containing protein</fullName>
    </recommendedName>
</protein>
<accession>A0ABV0KNX8</accession>
<feature type="coiled-coil region" evidence="1">
    <location>
        <begin position="53"/>
        <end position="87"/>
    </location>
</feature>
<gene>
    <name evidence="3" type="ORF">NDI38_20975</name>
</gene>
<dbReference type="Gene3D" id="1.10.287.1490">
    <property type="match status" value="1"/>
</dbReference>
<proteinExistence type="predicted"/>
<dbReference type="Proteomes" id="UP001476950">
    <property type="component" value="Unassembled WGS sequence"/>
</dbReference>
<keyword evidence="1" id="KW-0175">Coiled coil</keyword>
<feature type="domain" description="TerB-C" evidence="2">
    <location>
        <begin position="424"/>
        <end position="494"/>
    </location>
</feature>
<sequence>MVKQRLFLGSVAFGISFGISFLTGRGLGSAIASGVTTTVATVVAAAVVDRQQHQHAHSRIAELKNHIQALQQRRAEAYQAYMQLEAEKEHLAISLNTLAFQSGQPSFQSGQRYITESLAPRMLPASPRPLSWNLAASAGSQLSVNASTRVPAYELPTEISASGVVTSSPDWGRSKTQISPQILSDAAAAKQKIETSLAALQTELSQIKGHITDHRQTREKLSRDVADIREEKRQLDATVKTLRGEVQELETCRVELEQFLAYAEAKKQELESGSNPLQEALKQLQTQVELLQEELRELEVQILDRRSQKELLEQQVAALNALQQASQAPLVVLEETEVTSKNGSVRNGGSNNQGDATAVVRAKKTIVTQETAAKRPTTIAKPARPLKSGAGQFSTAAVLPEPLVADKPSTELPNEWTEFMVQSPEYELQVLKVIVEQNNPAAVLKHIAEENLTMPELLIDSINERALETIGDLLIDASAGAGSAAIVRDHLKAVKKLLRTYEYLVN</sequence>
<dbReference type="SUPFAM" id="SSF90257">
    <property type="entry name" value="Myosin rod fragments"/>
    <property type="match status" value="1"/>
</dbReference>
<dbReference type="Pfam" id="PF15615">
    <property type="entry name" value="TerB_C"/>
    <property type="match status" value="1"/>
</dbReference>
<name>A0ABV0KNX8_9CYAN</name>
<organism evidence="3 4">
    <name type="scientific">Stenomitos frigidus AS-A4</name>
    <dbReference type="NCBI Taxonomy" id="2933935"/>
    <lineage>
        <taxon>Bacteria</taxon>
        <taxon>Bacillati</taxon>
        <taxon>Cyanobacteriota</taxon>
        <taxon>Cyanophyceae</taxon>
        <taxon>Leptolyngbyales</taxon>
        <taxon>Leptolyngbyaceae</taxon>
        <taxon>Stenomitos</taxon>
    </lineage>
</organism>
<dbReference type="RefSeq" id="WP_190452953.1">
    <property type="nucleotide sequence ID" value="NZ_JAMPLM010000023.1"/>
</dbReference>
<dbReference type="EMBL" id="JAMPLM010000023">
    <property type="protein sequence ID" value="MEP1060910.1"/>
    <property type="molecule type" value="Genomic_DNA"/>
</dbReference>
<feature type="coiled-coil region" evidence="1">
    <location>
        <begin position="183"/>
        <end position="245"/>
    </location>
</feature>
<evidence type="ECO:0000256" key="1">
    <source>
        <dbReference type="SAM" id="Coils"/>
    </source>
</evidence>
<evidence type="ECO:0000313" key="3">
    <source>
        <dbReference type="EMBL" id="MEP1060910.1"/>
    </source>
</evidence>
<evidence type="ECO:0000259" key="2">
    <source>
        <dbReference type="Pfam" id="PF15615"/>
    </source>
</evidence>
<reference evidence="3 4" key="1">
    <citation type="submission" date="2022-04" db="EMBL/GenBank/DDBJ databases">
        <title>Positive selection, recombination, and allopatry shape intraspecific diversity of widespread and dominant cyanobacteria.</title>
        <authorList>
            <person name="Wei J."/>
            <person name="Shu W."/>
            <person name="Hu C."/>
        </authorList>
    </citation>
    <scope>NUCLEOTIDE SEQUENCE [LARGE SCALE GENOMIC DNA]</scope>
    <source>
        <strain evidence="3 4">AS-A4</strain>
    </source>
</reference>
<keyword evidence="4" id="KW-1185">Reference proteome</keyword>
<comment type="caution">
    <text evidence="3">The sequence shown here is derived from an EMBL/GenBank/DDBJ whole genome shotgun (WGS) entry which is preliminary data.</text>
</comment>
<evidence type="ECO:0000313" key="4">
    <source>
        <dbReference type="Proteomes" id="UP001476950"/>
    </source>
</evidence>
<feature type="coiled-coil region" evidence="1">
    <location>
        <begin position="274"/>
        <end position="315"/>
    </location>
</feature>